<dbReference type="GO" id="GO:0004674">
    <property type="term" value="F:protein serine/threonine kinase activity"/>
    <property type="evidence" value="ECO:0007669"/>
    <property type="project" value="TreeGrafter"/>
</dbReference>
<evidence type="ECO:0000313" key="7">
    <source>
        <dbReference type="Proteomes" id="UP000324585"/>
    </source>
</evidence>
<keyword evidence="7" id="KW-1185">Reference proteome</keyword>
<dbReference type="GO" id="GO:0005524">
    <property type="term" value="F:ATP binding"/>
    <property type="evidence" value="ECO:0007669"/>
    <property type="project" value="UniProtKB-UniRule"/>
</dbReference>
<dbReference type="PANTHER" id="PTHR24346">
    <property type="entry name" value="MAP/MICROTUBULE AFFINITY-REGULATING KINASE"/>
    <property type="match status" value="1"/>
</dbReference>
<dbReference type="PROSITE" id="PS50011">
    <property type="entry name" value="PROTEIN_KINASE_DOM"/>
    <property type="match status" value="1"/>
</dbReference>
<evidence type="ECO:0000256" key="3">
    <source>
        <dbReference type="PROSITE-ProRule" id="PRU10141"/>
    </source>
</evidence>
<dbReference type="SUPFAM" id="SSF56112">
    <property type="entry name" value="Protein kinase-like (PK-like)"/>
    <property type="match status" value="1"/>
</dbReference>
<feature type="compositionally biased region" description="Polar residues" evidence="4">
    <location>
        <begin position="42"/>
        <end position="59"/>
    </location>
</feature>
<feature type="domain" description="Protein kinase" evidence="5">
    <location>
        <begin position="335"/>
        <end position="605"/>
    </location>
</feature>
<keyword evidence="6" id="KW-0808">Transferase</keyword>
<dbReference type="InterPro" id="IPR017441">
    <property type="entry name" value="Protein_kinase_ATP_BS"/>
</dbReference>
<dbReference type="Proteomes" id="UP000324585">
    <property type="component" value="Unassembled WGS sequence"/>
</dbReference>
<dbReference type="PANTHER" id="PTHR24346:SF77">
    <property type="entry name" value="SERINE THREONINE PROTEIN KINASE"/>
    <property type="match status" value="1"/>
</dbReference>
<dbReference type="InterPro" id="IPR000719">
    <property type="entry name" value="Prot_kinase_dom"/>
</dbReference>
<evidence type="ECO:0000256" key="2">
    <source>
        <dbReference type="ARBA" id="ARBA00022840"/>
    </source>
</evidence>
<accession>A0A5J4YUD9</accession>
<dbReference type="CDD" id="cd14008">
    <property type="entry name" value="STKc_LKB1_CaMKK"/>
    <property type="match status" value="1"/>
</dbReference>
<evidence type="ECO:0000256" key="4">
    <source>
        <dbReference type="SAM" id="MobiDB-lite"/>
    </source>
</evidence>
<keyword evidence="1 3" id="KW-0547">Nucleotide-binding</keyword>
<dbReference type="PROSITE" id="PS00107">
    <property type="entry name" value="PROTEIN_KINASE_ATP"/>
    <property type="match status" value="1"/>
</dbReference>
<dbReference type="Pfam" id="PF00069">
    <property type="entry name" value="Pkinase"/>
    <property type="match status" value="1"/>
</dbReference>
<dbReference type="OrthoDB" id="68483at2759"/>
<gene>
    <name evidence="6" type="ORF">FVE85_3049</name>
</gene>
<evidence type="ECO:0000259" key="5">
    <source>
        <dbReference type="PROSITE" id="PS50011"/>
    </source>
</evidence>
<protein>
    <submittedName>
        <fullName evidence="6">Putative serine/threonine-protein kinase</fullName>
    </submittedName>
</protein>
<organism evidence="6 7">
    <name type="scientific">Porphyridium purpureum</name>
    <name type="common">Red alga</name>
    <name type="synonym">Porphyridium cruentum</name>
    <dbReference type="NCBI Taxonomy" id="35688"/>
    <lineage>
        <taxon>Eukaryota</taxon>
        <taxon>Rhodophyta</taxon>
        <taxon>Bangiophyceae</taxon>
        <taxon>Porphyridiales</taxon>
        <taxon>Porphyridiaceae</taxon>
        <taxon>Porphyridium</taxon>
    </lineage>
</organism>
<feature type="region of interest" description="Disordered" evidence="4">
    <location>
        <begin position="85"/>
        <end position="104"/>
    </location>
</feature>
<dbReference type="Gene3D" id="1.10.510.10">
    <property type="entry name" value="Transferase(Phosphotransferase) domain 1"/>
    <property type="match status" value="1"/>
</dbReference>
<dbReference type="GO" id="GO:0035556">
    <property type="term" value="P:intracellular signal transduction"/>
    <property type="evidence" value="ECO:0007669"/>
    <property type="project" value="TreeGrafter"/>
</dbReference>
<name>A0A5J4YUD9_PORPP</name>
<keyword evidence="6" id="KW-0418">Kinase</keyword>
<evidence type="ECO:0000256" key="1">
    <source>
        <dbReference type="ARBA" id="ARBA00022741"/>
    </source>
</evidence>
<dbReference type="SMART" id="SM00220">
    <property type="entry name" value="S_TKc"/>
    <property type="match status" value="1"/>
</dbReference>
<comment type="caution">
    <text evidence="6">The sequence shown here is derived from an EMBL/GenBank/DDBJ whole genome shotgun (WGS) entry which is preliminary data.</text>
</comment>
<reference evidence="7" key="1">
    <citation type="journal article" date="2019" name="Nat. Commun.">
        <title>Expansion of phycobilisome linker gene families in mesophilic red algae.</title>
        <authorList>
            <person name="Lee J."/>
            <person name="Kim D."/>
            <person name="Bhattacharya D."/>
            <person name="Yoon H.S."/>
        </authorList>
    </citation>
    <scope>NUCLEOTIDE SEQUENCE [LARGE SCALE GENOMIC DNA]</scope>
    <source>
        <strain evidence="7">CCMP 1328</strain>
    </source>
</reference>
<dbReference type="EMBL" id="VRMN01000004">
    <property type="protein sequence ID" value="KAA8494808.1"/>
    <property type="molecule type" value="Genomic_DNA"/>
</dbReference>
<dbReference type="GO" id="GO:0005737">
    <property type="term" value="C:cytoplasm"/>
    <property type="evidence" value="ECO:0007669"/>
    <property type="project" value="TreeGrafter"/>
</dbReference>
<dbReference type="InterPro" id="IPR011009">
    <property type="entry name" value="Kinase-like_dom_sf"/>
</dbReference>
<keyword evidence="2 3" id="KW-0067">ATP-binding</keyword>
<dbReference type="SUPFAM" id="SSF50729">
    <property type="entry name" value="PH domain-like"/>
    <property type="match status" value="1"/>
</dbReference>
<sequence>MATERSDSDLGSDSDWMPGHDEDEHDDEGVGRVALLNMSVRAGSSTNEYGADVTSSSNPYPRAKSNKTGVFQAFGSGAPSAADVANANGGDGGGQVSSGVLSPPSAGKLYGGNVPLDGGSTAQGTLGARGQSAVASSFDGRTDDLQEGRNSGDSWLSVVSEKNNNFILSGFGGESQDITEAKLPEILAMTQLKALNNRSILDCVIELLKGTRATKKKSFRRTGERWIWLGQDLLNLIWKSKKKGEDYGKLNLAKVKNMRGIDKELVLETSSGKKLDLCFNTQEELRLWVAGLSCLVPKRSSIVCDFSLPDRTHYDPCRDSFQSKLVCMRKQVNNFILLGTLGKGTYGKVKLAISKEDKRFYAIKITPRPGSRFGISSTDAVNAKECAVLRALRHPNLVRHREFLYDPVEDALLTVLEYMPRGVVMNSASLEGAKPLSEDGLRELVRDIVLGLEYLHQNRIVHRDIKPDNLLRGGDGTVRLSDLGEARMYALGDLPRNRRTEVPGTPAFMAPELCMTSSAPSIGSQELYPADVWSLGATIYYMVFGRVPFLAKSVFEMYEQICTAKLKFPSTPKVSKKLTQLLEAMLTKDPKKRASLLEVKSHGWFTDKVEQKHELPLVNYAALDLESAITQVVTRGGRDSSSQIT</sequence>
<feature type="binding site" evidence="3">
    <location>
        <position position="364"/>
    </location>
    <ligand>
        <name>ATP</name>
        <dbReference type="ChEBI" id="CHEBI:30616"/>
    </ligand>
</feature>
<dbReference type="AlphaFoldDB" id="A0A5J4YUD9"/>
<feature type="region of interest" description="Disordered" evidence="4">
    <location>
        <begin position="1"/>
        <end position="64"/>
    </location>
</feature>
<evidence type="ECO:0000313" key="6">
    <source>
        <dbReference type="EMBL" id="KAA8494808.1"/>
    </source>
</evidence>
<proteinExistence type="predicted"/>